<dbReference type="GO" id="GO:0000976">
    <property type="term" value="F:transcription cis-regulatory region binding"/>
    <property type="evidence" value="ECO:0007669"/>
    <property type="project" value="TreeGrafter"/>
</dbReference>
<dbReference type="CDD" id="cd01392">
    <property type="entry name" value="HTH_LacI"/>
    <property type="match status" value="1"/>
</dbReference>
<keyword evidence="2" id="KW-0238">DNA-binding</keyword>
<feature type="domain" description="HTH lacI-type" evidence="4">
    <location>
        <begin position="50"/>
        <end position="103"/>
    </location>
</feature>
<dbReference type="SUPFAM" id="SSF53822">
    <property type="entry name" value="Periplasmic binding protein-like I"/>
    <property type="match status" value="1"/>
</dbReference>
<comment type="caution">
    <text evidence="5">The sequence shown here is derived from an EMBL/GenBank/DDBJ whole genome shotgun (WGS) entry which is preliminary data.</text>
</comment>
<keyword evidence="6" id="KW-1185">Reference proteome</keyword>
<keyword evidence="3" id="KW-0804">Transcription</keyword>
<name>A0A4R8C208_9ACTN</name>
<gene>
    <name evidence="5" type="ORF">EV653_5830</name>
</gene>
<dbReference type="Proteomes" id="UP000295146">
    <property type="component" value="Unassembled WGS sequence"/>
</dbReference>
<evidence type="ECO:0000259" key="4">
    <source>
        <dbReference type="PROSITE" id="PS50932"/>
    </source>
</evidence>
<dbReference type="SUPFAM" id="SSF47413">
    <property type="entry name" value="lambda repressor-like DNA-binding domains"/>
    <property type="match status" value="1"/>
</dbReference>
<keyword evidence="1" id="KW-0805">Transcription regulation</keyword>
<organism evidence="5 6">
    <name type="scientific">Kribbella pratensis</name>
    <dbReference type="NCBI Taxonomy" id="2512112"/>
    <lineage>
        <taxon>Bacteria</taxon>
        <taxon>Bacillati</taxon>
        <taxon>Actinomycetota</taxon>
        <taxon>Actinomycetes</taxon>
        <taxon>Propionibacteriales</taxon>
        <taxon>Kribbellaceae</taxon>
        <taxon>Kribbella</taxon>
    </lineage>
</organism>
<dbReference type="PANTHER" id="PTHR30146:SF153">
    <property type="entry name" value="LACTOSE OPERON REPRESSOR"/>
    <property type="match status" value="1"/>
</dbReference>
<dbReference type="InterPro" id="IPR000843">
    <property type="entry name" value="HTH_LacI"/>
</dbReference>
<protein>
    <submittedName>
        <fullName evidence="5">LacI family transcriptional regulator</fullName>
    </submittedName>
</protein>
<dbReference type="Pfam" id="PF13377">
    <property type="entry name" value="Peripla_BP_3"/>
    <property type="match status" value="1"/>
</dbReference>
<reference evidence="5 6" key="1">
    <citation type="submission" date="2019-03" db="EMBL/GenBank/DDBJ databases">
        <title>Genomic Encyclopedia of Type Strains, Phase III (KMG-III): the genomes of soil and plant-associated and newly described type strains.</title>
        <authorList>
            <person name="Whitman W."/>
        </authorList>
    </citation>
    <scope>NUCLEOTIDE SEQUENCE [LARGE SCALE GENOMIC DNA]</scope>
    <source>
        <strain evidence="5 6">VKM Ac-2573</strain>
    </source>
</reference>
<evidence type="ECO:0000256" key="2">
    <source>
        <dbReference type="ARBA" id="ARBA00023125"/>
    </source>
</evidence>
<evidence type="ECO:0000313" key="5">
    <source>
        <dbReference type="EMBL" id="TDW65815.1"/>
    </source>
</evidence>
<dbReference type="Gene3D" id="3.40.50.2300">
    <property type="match status" value="2"/>
</dbReference>
<dbReference type="InterPro" id="IPR028082">
    <property type="entry name" value="Peripla_BP_I"/>
</dbReference>
<accession>A0A4R8C208</accession>
<dbReference type="SMART" id="SM00354">
    <property type="entry name" value="HTH_LACI"/>
    <property type="match status" value="1"/>
</dbReference>
<evidence type="ECO:0000256" key="3">
    <source>
        <dbReference type="ARBA" id="ARBA00023163"/>
    </source>
</evidence>
<dbReference type="Gene3D" id="1.10.260.40">
    <property type="entry name" value="lambda repressor-like DNA-binding domains"/>
    <property type="match status" value="1"/>
</dbReference>
<evidence type="ECO:0000256" key="1">
    <source>
        <dbReference type="ARBA" id="ARBA00023015"/>
    </source>
</evidence>
<sequence length="379" mass="41031">MLQHIRCRHFQGCVEVEAPSGSCRGAGQRHGPPLSWSESFEPGGVVSERPTIAKIAEQAGVSVPTVSKVLNGRADVAEATRARIESLIQEHGYRRRSPGTAASPMIDLVFNQLGGEWAMELIRGVEEVARAEGVELVLSECGGALRPRQQWIESVLNRRPLGVIMVFSDLDADQRAQLEARRIPFVVVDPVGDVGDDVPSIGSANWNGGRMATTHLRTLGHTRIAMIGGPIETLCSRQRVDGYTDALRSAGLEVDPSLIRYGDFEVGGAHREALVLLRLPDRPTAIFAGSDMQALGVYQAARELGLDVPRDLSVVGYDDLPVAQFVTPALTTVHQPLHQMAELAARVVLDLSRGRTPAALRLDLAVDMRVRNSTAEPRG</sequence>
<proteinExistence type="predicted"/>
<dbReference type="AlphaFoldDB" id="A0A4R8C208"/>
<dbReference type="InterPro" id="IPR010982">
    <property type="entry name" value="Lambda_DNA-bd_dom_sf"/>
</dbReference>
<evidence type="ECO:0000313" key="6">
    <source>
        <dbReference type="Proteomes" id="UP000295146"/>
    </source>
</evidence>
<dbReference type="PROSITE" id="PS50932">
    <property type="entry name" value="HTH_LACI_2"/>
    <property type="match status" value="1"/>
</dbReference>
<dbReference type="InterPro" id="IPR046335">
    <property type="entry name" value="LacI/GalR-like_sensor"/>
</dbReference>
<dbReference type="EMBL" id="SODP01000003">
    <property type="protein sequence ID" value="TDW65815.1"/>
    <property type="molecule type" value="Genomic_DNA"/>
</dbReference>
<dbReference type="Pfam" id="PF00356">
    <property type="entry name" value="LacI"/>
    <property type="match status" value="1"/>
</dbReference>
<dbReference type="PANTHER" id="PTHR30146">
    <property type="entry name" value="LACI-RELATED TRANSCRIPTIONAL REPRESSOR"/>
    <property type="match status" value="1"/>
</dbReference>
<dbReference type="GO" id="GO:0003700">
    <property type="term" value="F:DNA-binding transcription factor activity"/>
    <property type="evidence" value="ECO:0007669"/>
    <property type="project" value="TreeGrafter"/>
</dbReference>